<dbReference type="InterPro" id="IPR001789">
    <property type="entry name" value="Sig_transdc_resp-reg_receiver"/>
</dbReference>
<keyword evidence="1 2" id="KW-0597">Phosphoprotein</keyword>
<dbReference type="Pfam" id="PF22233">
    <property type="entry name" value="PhyR_sigma-like"/>
    <property type="match status" value="1"/>
</dbReference>
<dbReference type="PROSITE" id="PS50890">
    <property type="entry name" value="PUA"/>
    <property type="match status" value="1"/>
</dbReference>
<dbReference type="InterPro" id="IPR014605">
    <property type="entry name" value="Sig_resp-reg_PhyR"/>
</dbReference>
<dbReference type="OrthoDB" id="9786101at2"/>
<dbReference type="Proteomes" id="UP000245680">
    <property type="component" value="Unassembled WGS sequence"/>
</dbReference>
<dbReference type="PROSITE" id="PS50110">
    <property type="entry name" value="RESPONSE_REGULATORY"/>
    <property type="match status" value="1"/>
</dbReference>
<dbReference type="InterPro" id="IPR053867">
    <property type="entry name" value="PhyR_sigma4"/>
</dbReference>
<dbReference type="PIRSF" id="PIRSF036400">
    <property type="entry name" value="RR_Ctr_UCP036400"/>
    <property type="match status" value="1"/>
</dbReference>
<reference evidence="4 5" key="1">
    <citation type="submission" date="2018-05" db="EMBL/GenBank/DDBJ databases">
        <title>Rhodobacteraceae gen. nov., sp. nov. isolated from sea water.</title>
        <authorList>
            <person name="Ren Y."/>
        </authorList>
    </citation>
    <scope>NUCLEOTIDE SEQUENCE [LARGE SCALE GENOMIC DNA]</scope>
    <source>
        <strain evidence="4 5">TG-679</strain>
    </source>
</reference>
<dbReference type="SUPFAM" id="SSF52172">
    <property type="entry name" value="CheY-like"/>
    <property type="match status" value="1"/>
</dbReference>
<dbReference type="Pfam" id="PF22029">
    <property type="entry name" value="PhyR_sigma2"/>
    <property type="match status" value="1"/>
</dbReference>
<evidence type="ECO:0000313" key="4">
    <source>
        <dbReference type="EMBL" id="PWR01140.1"/>
    </source>
</evidence>
<dbReference type="EMBL" id="QGKU01000060">
    <property type="protein sequence ID" value="PWR01140.1"/>
    <property type="molecule type" value="Genomic_DNA"/>
</dbReference>
<sequence>MCANDTEPSLSEQVGTALPYLRRYARALTGSQASGDHYAAATLEAILDDRDAFGTSEGGPRVALFAMFHGIWDSAGGALHLPHNTSVDAPRARALRHLARLTPRTREALLLQTVEGFTLDEVAQILRISGDEAAELVAIARAEMHDMVRGRVLVIEDEPIIAMEIEAIVTEMGHEVTGIATTRDEAVALGRAIPPDVILADIQLADKSSGVDAVNDLGDERPGTPVVFITAFPERLLTGQPNEPAFLIAKPFRPPQVVSALSQAMFFASSAPLRV</sequence>
<comment type="caution">
    <text evidence="4">The sequence shown here is derived from an EMBL/GenBank/DDBJ whole genome shotgun (WGS) entry which is preliminary data.</text>
</comment>
<proteinExistence type="predicted"/>
<dbReference type="CDD" id="cd17540">
    <property type="entry name" value="REC_PhyR"/>
    <property type="match status" value="1"/>
</dbReference>
<protein>
    <submittedName>
        <fullName evidence="4">Response regulator</fullName>
    </submittedName>
</protein>
<dbReference type="SMART" id="SM00448">
    <property type="entry name" value="REC"/>
    <property type="match status" value="1"/>
</dbReference>
<dbReference type="Pfam" id="PF00072">
    <property type="entry name" value="Response_reg"/>
    <property type="match status" value="1"/>
</dbReference>
<dbReference type="RefSeq" id="WP_109813125.1">
    <property type="nucleotide sequence ID" value="NZ_QGKU01000060.1"/>
</dbReference>
<dbReference type="SUPFAM" id="SSF88659">
    <property type="entry name" value="Sigma3 and sigma4 domains of RNA polymerase sigma factors"/>
    <property type="match status" value="1"/>
</dbReference>
<dbReference type="GO" id="GO:0000160">
    <property type="term" value="P:phosphorelay signal transduction system"/>
    <property type="evidence" value="ECO:0007669"/>
    <property type="project" value="InterPro"/>
</dbReference>
<organism evidence="4 5">
    <name type="scientific">Meridianimarinicoccus roseus</name>
    <dbReference type="NCBI Taxonomy" id="2072018"/>
    <lineage>
        <taxon>Bacteria</taxon>
        <taxon>Pseudomonadati</taxon>
        <taxon>Pseudomonadota</taxon>
        <taxon>Alphaproteobacteria</taxon>
        <taxon>Rhodobacterales</taxon>
        <taxon>Paracoccaceae</taxon>
        <taxon>Meridianimarinicoccus</taxon>
    </lineage>
</organism>
<dbReference type="AlphaFoldDB" id="A0A2V2L720"/>
<dbReference type="Gene3D" id="3.40.50.2300">
    <property type="match status" value="1"/>
</dbReference>
<dbReference type="Gene3D" id="1.20.140.160">
    <property type="match status" value="1"/>
</dbReference>
<evidence type="ECO:0000259" key="3">
    <source>
        <dbReference type="PROSITE" id="PS50110"/>
    </source>
</evidence>
<evidence type="ECO:0000313" key="5">
    <source>
        <dbReference type="Proteomes" id="UP000245680"/>
    </source>
</evidence>
<dbReference type="InterPro" id="IPR053866">
    <property type="entry name" value="PhyR_sigma2"/>
</dbReference>
<dbReference type="InterPro" id="IPR011006">
    <property type="entry name" value="CheY-like_superfamily"/>
</dbReference>
<evidence type="ECO:0000256" key="1">
    <source>
        <dbReference type="ARBA" id="ARBA00022553"/>
    </source>
</evidence>
<gene>
    <name evidence="4" type="ORF">DKT77_18440</name>
</gene>
<feature type="modified residue" description="4-aspartylphosphate" evidence="2">
    <location>
        <position position="201"/>
    </location>
</feature>
<accession>A0A2V2L720</accession>
<name>A0A2V2L720_9RHOB</name>
<dbReference type="NCBIfam" id="NF006623">
    <property type="entry name" value="PRK09191.1"/>
    <property type="match status" value="1"/>
</dbReference>
<dbReference type="InterPro" id="IPR013324">
    <property type="entry name" value="RNA_pol_sigma_r3/r4-like"/>
</dbReference>
<evidence type="ECO:0000256" key="2">
    <source>
        <dbReference type="PROSITE-ProRule" id="PRU00169"/>
    </source>
</evidence>
<keyword evidence="5" id="KW-1185">Reference proteome</keyword>
<feature type="domain" description="Response regulatory" evidence="3">
    <location>
        <begin position="151"/>
        <end position="265"/>
    </location>
</feature>
<dbReference type="InterPro" id="IPR050595">
    <property type="entry name" value="Bact_response_regulator"/>
</dbReference>
<dbReference type="PANTHER" id="PTHR44591">
    <property type="entry name" value="STRESS RESPONSE REGULATOR PROTEIN 1"/>
    <property type="match status" value="1"/>
</dbReference>
<dbReference type="PANTHER" id="PTHR44591:SF3">
    <property type="entry name" value="RESPONSE REGULATORY DOMAIN-CONTAINING PROTEIN"/>
    <property type="match status" value="1"/>
</dbReference>